<evidence type="ECO:0000259" key="3">
    <source>
        <dbReference type="Pfam" id="PF00930"/>
    </source>
</evidence>
<dbReference type="InterPro" id="IPR050278">
    <property type="entry name" value="Serine_Prot_S9B/DPPIV"/>
</dbReference>
<keyword evidence="5" id="KW-1185">Reference proteome</keyword>
<dbReference type="PANTHER" id="PTHR11731:SF193">
    <property type="entry name" value="DIPEPTIDYL PEPTIDASE 9"/>
    <property type="match status" value="1"/>
</dbReference>
<name>A0ABY7T4P8_9SPHI</name>
<dbReference type="InterPro" id="IPR029058">
    <property type="entry name" value="AB_hydrolase_fold"/>
</dbReference>
<dbReference type="EMBL" id="CP117167">
    <property type="protein sequence ID" value="WCT10677.1"/>
    <property type="molecule type" value="Genomic_DNA"/>
</dbReference>
<accession>A0ABY7T4P8</accession>
<feature type="domain" description="Peptidase S9 prolyl oligopeptidase catalytic" evidence="2">
    <location>
        <begin position="510"/>
        <end position="681"/>
    </location>
</feature>
<evidence type="ECO:0000259" key="2">
    <source>
        <dbReference type="Pfam" id="PF00326"/>
    </source>
</evidence>
<evidence type="ECO:0000256" key="1">
    <source>
        <dbReference type="SAM" id="SignalP"/>
    </source>
</evidence>
<dbReference type="Gene3D" id="3.40.50.1820">
    <property type="entry name" value="alpha/beta hydrolase"/>
    <property type="match status" value="1"/>
</dbReference>
<dbReference type="Pfam" id="PF00930">
    <property type="entry name" value="DPPIV_N"/>
    <property type="match status" value="1"/>
</dbReference>
<dbReference type="InterPro" id="IPR002469">
    <property type="entry name" value="Peptidase_S9B_N"/>
</dbReference>
<proteinExistence type="predicted"/>
<dbReference type="Pfam" id="PF00326">
    <property type="entry name" value="Peptidase_S9"/>
    <property type="match status" value="1"/>
</dbReference>
<dbReference type="SUPFAM" id="SSF53474">
    <property type="entry name" value="alpha/beta-Hydrolases"/>
    <property type="match status" value="1"/>
</dbReference>
<gene>
    <name evidence="4" type="ORF">PQO05_18230</name>
</gene>
<dbReference type="RefSeq" id="WP_273628869.1">
    <property type="nucleotide sequence ID" value="NZ_CP117167.1"/>
</dbReference>
<protein>
    <submittedName>
        <fullName evidence="4">DPP IV N-terminal domain-containing protein</fullName>
    </submittedName>
</protein>
<sequence>MFKLIKSWSFCVIVLATTHASAQLGLQSVKGIVPLPRVTKWTDSGHFLLSKYNEEAKKSTTVEVDAKTGQEKQFADDGYSLSRPKMLKAKDNDIYLINGKQSERLTNSPEAEEFNPEFSPDSAYIAFSREHDLYVLDLKTKKETRLSNDGSSTILNGYASWVYMEEILGRATEYRAFWWSPDSKQIAFFRTDETHVLLFTITDAGTDHGVVKTQRYPQPGDPNPEVKVGVVNIETGKTAWTDIDEKADQYFGTPYWQPDSKALLVQWLNRKQQDYKIYNVNPLTGKKETIYEEHQDTWINLDEEERLAFLGNTNDFLLISDKSGYRQIYVYNSVAQKMSVVTNGAFVVKTVKYVDLKNKVVYFIANKDHPNHDDLYRVNLNGKGFKRLTFGPYNHQIAMSPDGQYFTTKYANANTPDQLALVNNYGKLIKVLGDSKGPDFDITKASRKDELLTVKSEDGKFDLPLRVSYPRNMIPGKKYPLMVVIYGGPATTGVNDNFSQSMFREDTTQVIYTYLDHRGAYEFGKAGQNYMYKQLGHWEIADWSQSVKWLIQNKQVDPEKVMISGFSYGGYITCYALINAPDVFKYGMAGGSVTDWKYYDSHYTERFMGTPADNPEGYKSSSVFTNIKSLKGRLLLVHGMIDDNVHVINTLQLAAKLEELNKTFEMMLYPGNTHNMIGPKLNHYNNLMNDFRSRCLFDKVKINN</sequence>
<evidence type="ECO:0000313" key="5">
    <source>
        <dbReference type="Proteomes" id="UP001216139"/>
    </source>
</evidence>
<dbReference type="Gene3D" id="2.140.10.30">
    <property type="entry name" value="Dipeptidylpeptidase IV, N-terminal domain"/>
    <property type="match status" value="1"/>
</dbReference>
<evidence type="ECO:0000313" key="4">
    <source>
        <dbReference type="EMBL" id="WCT10677.1"/>
    </source>
</evidence>
<feature type="domain" description="Dipeptidylpeptidase IV N-terminal" evidence="3">
    <location>
        <begin position="93"/>
        <end position="416"/>
    </location>
</feature>
<feature type="signal peptide" evidence="1">
    <location>
        <begin position="1"/>
        <end position="22"/>
    </location>
</feature>
<feature type="chain" id="PRO_5045662166" evidence="1">
    <location>
        <begin position="23"/>
        <end position="704"/>
    </location>
</feature>
<dbReference type="SUPFAM" id="SSF82171">
    <property type="entry name" value="DPP6 N-terminal domain-like"/>
    <property type="match status" value="1"/>
</dbReference>
<keyword evidence="1" id="KW-0732">Signal</keyword>
<dbReference type="PANTHER" id="PTHR11731">
    <property type="entry name" value="PROTEASE FAMILY S9B,C DIPEPTIDYL-PEPTIDASE IV-RELATED"/>
    <property type="match status" value="1"/>
</dbReference>
<reference evidence="4 5" key="1">
    <citation type="submission" date="2023-02" db="EMBL/GenBank/DDBJ databases">
        <title>Genome sequence of Mucilaginibacter jinjuensis strain KACC 16571.</title>
        <authorList>
            <person name="Kim S."/>
            <person name="Heo J."/>
            <person name="Kwon S.-W."/>
        </authorList>
    </citation>
    <scope>NUCLEOTIDE SEQUENCE [LARGE SCALE GENOMIC DNA]</scope>
    <source>
        <strain evidence="4 5">KACC 16571</strain>
    </source>
</reference>
<dbReference type="Proteomes" id="UP001216139">
    <property type="component" value="Chromosome"/>
</dbReference>
<dbReference type="InterPro" id="IPR001375">
    <property type="entry name" value="Peptidase_S9_cat"/>
</dbReference>
<organism evidence="4 5">
    <name type="scientific">Mucilaginibacter jinjuensis</name>
    <dbReference type="NCBI Taxonomy" id="1176721"/>
    <lineage>
        <taxon>Bacteria</taxon>
        <taxon>Pseudomonadati</taxon>
        <taxon>Bacteroidota</taxon>
        <taxon>Sphingobacteriia</taxon>
        <taxon>Sphingobacteriales</taxon>
        <taxon>Sphingobacteriaceae</taxon>
        <taxon>Mucilaginibacter</taxon>
    </lineage>
</organism>